<evidence type="ECO:0000313" key="1">
    <source>
        <dbReference type="EMBL" id="ACR41369.1"/>
    </source>
</evidence>
<dbReference type="AlphaFoldDB" id="C4KFF3"/>
<dbReference type="HOGENOM" id="CLU_1131654_0_0_2"/>
<dbReference type="Proteomes" id="UP000001479">
    <property type="component" value="Chromosome"/>
</dbReference>
<reference evidence="1 2" key="1">
    <citation type="journal article" date="2009" name="Proc. Natl. Acad. Sci. U.S.A.">
        <title>Biogeography of the Sulfolobus islandicus pan-genome.</title>
        <authorList>
            <person name="Reno M.L."/>
            <person name="Held N.L."/>
            <person name="Fields C.J."/>
            <person name="Burke P.V."/>
            <person name="Whitaker R.J."/>
        </authorList>
    </citation>
    <scope>NUCLEOTIDE SEQUENCE [LARGE SCALE GENOMIC DNA]</scope>
    <source>
        <strain evidence="2">M.16.4 / Kamchatka #3</strain>
    </source>
</reference>
<dbReference type="KEGG" id="sid:M164_0751"/>
<dbReference type="EMBL" id="CP001402">
    <property type="protein sequence ID" value="ACR41369.1"/>
    <property type="molecule type" value="Genomic_DNA"/>
</dbReference>
<protein>
    <submittedName>
        <fullName evidence="1">Uncharacterized protein</fullName>
    </submittedName>
</protein>
<proteinExistence type="predicted"/>
<organism evidence="1 2">
    <name type="scientific">Saccharolobus islandicus (strain M.16.4 / Kamchatka #3)</name>
    <name type="common">Sulfolobus islandicus</name>
    <dbReference type="NCBI Taxonomy" id="426118"/>
    <lineage>
        <taxon>Archaea</taxon>
        <taxon>Thermoproteota</taxon>
        <taxon>Thermoprotei</taxon>
        <taxon>Sulfolobales</taxon>
        <taxon>Sulfolobaceae</taxon>
        <taxon>Saccharolobus</taxon>
    </lineage>
</organism>
<sequence length="245" mass="29180">MMSTKVEEKEEKKYIYKSTAKKIYKITDNQINEAIERGILTDYKYRRNPHYRSAPESLLLNPKEIEEKLELIKQLPKYSEEEKQRKVEYQRKWRKANELVFYCPLCNKNIRPPRDSEIRELYIKDLKDKDNSITGLIIAHLRHQHTDYDQKRLEAGKVVPDTEEECKEIVTEDGDIDEECYEVPLDPFEYQFEKARYIGSLKKSYNRKVIDIAIKNGMLVSTEENERKILKPNYEVVSPKPKQGK</sequence>
<gene>
    <name evidence="1" type="ordered locus">M164_0751</name>
</gene>
<accession>C4KFF3</accession>
<evidence type="ECO:0000313" key="2">
    <source>
        <dbReference type="Proteomes" id="UP000001479"/>
    </source>
</evidence>
<name>C4KFF3_SACI6</name>